<dbReference type="AlphaFoldDB" id="A0A6I2MPI2"/>
<keyword evidence="2" id="KW-0378">Hydrolase</keyword>
<sequence>MSNKTIQSAREHPVFKKIIGSLITNRFFSEINLEKKKEIINQEEVDQAIWLATIISTSDNEDDKFIGSVFGILLFLEYEESDYVKAAYIILSRSGNLIASRFFKKLIEISPRDGYFQFKDNFGPTLDYELGAKLAVNEIKVAGIETIIGSDYQKKLWDALTKTKENIAISAPTSAGKSYIIQNYILEFFSKNKSAFVIYIVPTRALISQVAEDFKNVLNDDVSINTAFIEKEDENLEEFSSKELFILTPERTLKLIQYSYDTQLEPEIIFLDEVQNIENEDSRGFFLEFLLNEIEALWSTSRKIIAGPFLNNPHLLFKLIFNEESRNLQTVFSPVFQLKAVLRANPEKDNSIIIKIFFQGTHLNDIQIDVDFDFRRLLASGKQQALTKIVPLFGKNSKNIIYFPRTDWAENFATKLAAELSANKEKQKIDQDIVDLIELIKEEIHPEYYLIDGLKTKTAFHHGKIPEIIRGELEFLFSNGKLDNIVCTSTLMEGINLPAEKVFIPIAKKDSIQLSSFEFGNIVGRAGRIKDSLIGTVLCLEKEDEEWAEEQFVQNPEMEIVPAINKLLKHPIDDIINALNQPLNDAIKELEYAVSFLKHKFLKGEKALEDYLKSKNLKEENINAIIDSLTVKLNDINIPYDLLRLNPSIDPEFQNTLFNKIKKEGIDNWVFYENENLYKIWNKQNRQSKTHSETNLFGQLDNILSLLDDIFNFKREAYFKHDISRSLSQMVFYAVLWLQNKSMKQLISNELNFDSKIRGILDLNDKRKVNRKINEVIKVYSTIISFVLVKYMKLLADMLDFFMDDNQKEEYKLSLSMPTMLELGTYNALVLFLISKGISRSIAIKLYRIIPEEEHETPLNWLSRQKSVEGLSNAYNRYLKRKGFLYKD</sequence>
<dbReference type="SMART" id="SM00490">
    <property type="entry name" value="HELICc"/>
    <property type="match status" value="1"/>
</dbReference>
<comment type="caution">
    <text evidence="7">The sequence shown here is derived from an EMBL/GenBank/DDBJ whole genome shotgun (WGS) entry which is preliminary data.</text>
</comment>
<dbReference type="GO" id="GO:0003676">
    <property type="term" value="F:nucleic acid binding"/>
    <property type="evidence" value="ECO:0007669"/>
    <property type="project" value="InterPro"/>
</dbReference>
<reference evidence="7 8" key="1">
    <citation type="submission" date="2019-11" db="EMBL/GenBank/DDBJ databases">
        <title>Maribacter lutea sp. nov., a marine bacterium isolated from intertidal sand.</title>
        <authorList>
            <person name="Liu A."/>
        </authorList>
    </citation>
    <scope>NUCLEOTIDE SEQUENCE [LARGE SCALE GENOMIC DNA]</scope>
    <source>
        <strain evidence="7 8">RZ05</strain>
    </source>
</reference>
<dbReference type="GO" id="GO:0016787">
    <property type="term" value="F:hydrolase activity"/>
    <property type="evidence" value="ECO:0007669"/>
    <property type="project" value="UniProtKB-KW"/>
</dbReference>
<keyword evidence="1" id="KW-0547">Nucleotide-binding</keyword>
<evidence type="ECO:0000313" key="8">
    <source>
        <dbReference type="Proteomes" id="UP000443153"/>
    </source>
</evidence>
<dbReference type="EMBL" id="WKJH01000011">
    <property type="protein sequence ID" value="MRX64762.1"/>
    <property type="molecule type" value="Genomic_DNA"/>
</dbReference>
<evidence type="ECO:0000256" key="3">
    <source>
        <dbReference type="ARBA" id="ARBA00022806"/>
    </source>
</evidence>
<dbReference type="Pfam" id="PF00270">
    <property type="entry name" value="DEAD"/>
    <property type="match status" value="1"/>
</dbReference>
<evidence type="ECO:0000256" key="1">
    <source>
        <dbReference type="ARBA" id="ARBA00022741"/>
    </source>
</evidence>
<dbReference type="InterPro" id="IPR014001">
    <property type="entry name" value="Helicase_ATP-bd"/>
</dbReference>
<dbReference type="SUPFAM" id="SSF52540">
    <property type="entry name" value="P-loop containing nucleoside triphosphate hydrolases"/>
    <property type="match status" value="1"/>
</dbReference>
<accession>A0A6I2MPI2</accession>
<proteinExistence type="predicted"/>
<dbReference type="InterPro" id="IPR011545">
    <property type="entry name" value="DEAD/DEAH_box_helicase_dom"/>
</dbReference>
<dbReference type="OrthoDB" id="9815222at2"/>
<gene>
    <name evidence="7" type="ORF">GJ691_11325</name>
</gene>
<dbReference type="InterPro" id="IPR027417">
    <property type="entry name" value="P-loop_NTPase"/>
</dbReference>
<dbReference type="RefSeq" id="WP_154366951.1">
    <property type="nucleotide sequence ID" value="NZ_WKJH01000011.1"/>
</dbReference>
<keyword evidence="8" id="KW-1185">Reference proteome</keyword>
<dbReference type="PANTHER" id="PTHR47961:SF6">
    <property type="entry name" value="DNA-DIRECTED DNA POLYMERASE"/>
    <property type="match status" value="1"/>
</dbReference>
<dbReference type="InterPro" id="IPR001650">
    <property type="entry name" value="Helicase_C-like"/>
</dbReference>
<protein>
    <submittedName>
        <fullName evidence="7">DEAD/DEAH box helicase</fullName>
    </submittedName>
</protein>
<dbReference type="SMART" id="SM00487">
    <property type="entry name" value="DEXDc"/>
    <property type="match status" value="1"/>
</dbReference>
<dbReference type="InterPro" id="IPR050474">
    <property type="entry name" value="Hel308_SKI2-like"/>
</dbReference>
<evidence type="ECO:0000313" key="7">
    <source>
        <dbReference type="EMBL" id="MRX64762.1"/>
    </source>
</evidence>
<evidence type="ECO:0000259" key="6">
    <source>
        <dbReference type="PROSITE" id="PS51194"/>
    </source>
</evidence>
<evidence type="ECO:0000256" key="4">
    <source>
        <dbReference type="ARBA" id="ARBA00022840"/>
    </source>
</evidence>
<dbReference type="Proteomes" id="UP000443153">
    <property type="component" value="Unassembled WGS sequence"/>
</dbReference>
<dbReference type="PANTHER" id="PTHR47961">
    <property type="entry name" value="DNA POLYMERASE THETA, PUTATIVE (AFU_ORTHOLOGUE AFUA_1G05260)-RELATED"/>
    <property type="match status" value="1"/>
</dbReference>
<keyword evidence="4" id="KW-0067">ATP-binding</keyword>
<organism evidence="7 8">
    <name type="scientific">Maribacter luteus</name>
    <dbReference type="NCBI Taxonomy" id="2594478"/>
    <lineage>
        <taxon>Bacteria</taxon>
        <taxon>Pseudomonadati</taxon>
        <taxon>Bacteroidota</taxon>
        <taxon>Flavobacteriia</taxon>
        <taxon>Flavobacteriales</taxon>
        <taxon>Flavobacteriaceae</taxon>
        <taxon>Maribacter</taxon>
    </lineage>
</organism>
<feature type="domain" description="Helicase C-terminal" evidence="6">
    <location>
        <begin position="373"/>
        <end position="568"/>
    </location>
</feature>
<evidence type="ECO:0000259" key="5">
    <source>
        <dbReference type="PROSITE" id="PS51192"/>
    </source>
</evidence>
<name>A0A6I2MPI2_9FLAO</name>
<keyword evidence="3 7" id="KW-0347">Helicase</keyword>
<dbReference type="PROSITE" id="PS51192">
    <property type="entry name" value="HELICASE_ATP_BIND_1"/>
    <property type="match status" value="1"/>
</dbReference>
<dbReference type="GO" id="GO:0005524">
    <property type="term" value="F:ATP binding"/>
    <property type="evidence" value="ECO:0007669"/>
    <property type="project" value="UniProtKB-KW"/>
</dbReference>
<feature type="domain" description="Helicase ATP-binding" evidence="5">
    <location>
        <begin position="158"/>
        <end position="380"/>
    </location>
</feature>
<dbReference type="GO" id="GO:0004386">
    <property type="term" value="F:helicase activity"/>
    <property type="evidence" value="ECO:0007669"/>
    <property type="project" value="UniProtKB-KW"/>
</dbReference>
<evidence type="ECO:0000256" key="2">
    <source>
        <dbReference type="ARBA" id="ARBA00022801"/>
    </source>
</evidence>
<dbReference type="PROSITE" id="PS51194">
    <property type="entry name" value="HELICASE_CTER"/>
    <property type="match status" value="1"/>
</dbReference>
<dbReference type="Gene3D" id="3.40.50.300">
    <property type="entry name" value="P-loop containing nucleotide triphosphate hydrolases"/>
    <property type="match status" value="2"/>
</dbReference>